<name>R7UMR1_CAPTE</name>
<feature type="region of interest" description="Disordered" evidence="8">
    <location>
        <begin position="459"/>
        <end position="560"/>
    </location>
</feature>
<dbReference type="GO" id="GO:0005886">
    <property type="term" value="C:plasma membrane"/>
    <property type="evidence" value="ECO:0007669"/>
    <property type="project" value="TreeGrafter"/>
</dbReference>
<keyword evidence="4 6" id="KW-0175">Coiled coil</keyword>
<feature type="compositionally biased region" description="Polar residues" evidence="8">
    <location>
        <begin position="422"/>
        <end position="444"/>
    </location>
</feature>
<dbReference type="OMA" id="NEYIHAW"/>
<dbReference type="EMBL" id="KB301731">
    <property type="protein sequence ID" value="ELU05217.1"/>
    <property type="molecule type" value="Genomic_DNA"/>
</dbReference>
<keyword evidence="3" id="KW-0254">Endocytosis</keyword>
<feature type="compositionally biased region" description="Low complexity" evidence="8">
    <location>
        <begin position="358"/>
        <end position="368"/>
    </location>
</feature>
<evidence type="ECO:0000256" key="1">
    <source>
        <dbReference type="ARBA" id="ARBA00004283"/>
    </source>
</evidence>
<feature type="compositionally biased region" description="Low complexity" evidence="8">
    <location>
        <begin position="530"/>
        <end position="549"/>
    </location>
</feature>
<protein>
    <recommendedName>
        <fullName evidence="14">MHD domain-containing protein</fullName>
    </recommendedName>
</protein>
<dbReference type="PROSITE" id="PS51741">
    <property type="entry name" value="F_BAR"/>
    <property type="match status" value="1"/>
</dbReference>
<dbReference type="EMBL" id="AMQN01007932">
    <property type="status" value="NOT_ANNOTATED_CDS"/>
    <property type="molecule type" value="Genomic_DNA"/>
</dbReference>
<dbReference type="InterPro" id="IPR031160">
    <property type="entry name" value="F_BAR_dom"/>
</dbReference>
<evidence type="ECO:0000313" key="13">
    <source>
        <dbReference type="Proteomes" id="UP000014760"/>
    </source>
</evidence>
<reference evidence="12" key="3">
    <citation type="submission" date="2015-06" db="UniProtKB">
        <authorList>
            <consortium name="EnsemblMetazoa"/>
        </authorList>
    </citation>
    <scope>IDENTIFICATION</scope>
</reference>
<evidence type="ECO:0000256" key="6">
    <source>
        <dbReference type="PROSITE-ProRule" id="PRU01077"/>
    </source>
</evidence>
<dbReference type="SUPFAM" id="SSF103657">
    <property type="entry name" value="BAR/IMD domain-like"/>
    <property type="match status" value="1"/>
</dbReference>
<evidence type="ECO:0000256" key="2">
    <source>
        <dbReference type="ARBA" id="ARBA00011064"/>
    </source>
</evidence>
<dbReference type="InterPro" id="IPR054713">
    <property type="entry name" value="GMIP/FCHO2-like_FCH"/>
</dbReference>
<dbReference type="InterPro" id="IPR028565">
    <property type="entry name" value="MHD"/>
</dbReference>
<evidence type="ECO:0000313" key="11">
    <source>
        <dbReference type="EMBL" id="ELU05217.1"/>
    </source>
</evidence>
<evidence type="ECO:0000259" key="9">
    <source>
        <dbReference type="PROSITE" id="PS51072"/>
    </source>
</evidence>
<reference evidence="11 13" key="2">
    <citation type="journal article" date="2013" name="Nature">
        <title>Insights into bilaterian evolution from three spiralian genomes.</title>
        <authorList>
            <person name="Simakov O."/>
            <person name="Marletaz F."/>
            <person name="Cho S.J."/>
            <person name="Edsinger-Gonzales E."/>
            <person name="Havlak P."/>
            <person name="Hellsten U."/>
            <person name="Kuo D.H."/>
            <person name="Larsson T."/>
            <person name="Lv J."/>
            <person name="Arendt D."/>
            <person name="Savage R."/>
            <person name="Osoegawa K."/>
            <person name="de Jong P."/>
            <person name="Grimwood J."/>
            <person name="Chapman J.A."/>
            <person name="Shapiro H."/>
            <person name="Aerts A."/>
            <person name="Otillar R.P."/>
            <person name="Terry A.Y."/>
            <person name="Boore J.L."/>
            <person name="Grigoriev I.V."/>
            <person name="Lindberg D.R."/>
            <person name="Seaver E.C."/>
            <person name="Weisblat D.A."/>
            <person name="Putnam N.H."/>
            <person name="Rokhsar D.S."/>
        </authorList>
    </citation>
    <scope>NUCLEOTIDE SEQUENCE</scope>
    <source>
        <strain evidence="11 13">I ESC-2004</strain>
    </source>
</reference>
<comment type="similarity">
    <text evidence="2">Belongs to the FCHO family.</text>
</comment>
<evidence type="ECO:0000259" key="10">
    <source>
        <dbReference type="PROSITE" id="PS51741"/>
    </source>
</evidence>
<feature type="coiled-coil region" evidence="7">
    <location>
        <begin position="136"/>
        <end position="218"/>
    </location>
</feature>
<feature type="compositionally biased region" description="Basic residues" evidence="8">
    <location>
        <begin position="319"/>
        <end position="329"/>
    </location>
</feature>
<dbReference type="InterPro" id="IPR001060">
    <property type="entry name" value="FCH_dom"/>
</dbReference>
<dbReference type="InterPro" id="IPR018808">
    <property type="entry name" value="Muniscin_C"/>
</dbReference>
<evidence type="ECO:0000256" key="8">
    <source>
        <dbReference type="SAM" id="MobiDB-lite"/>
    </source>
</evidence>
<dbReference type="Gene3D" id="1.20.1270.60">
    <property type="entry name" value="Arfaptin homology (AH) domain/BAR domain"/>
    <property type="match status" value="1"/>
</dbReference>
<evidence type="ECO:0000256" key="5">
    <source>
        <dbReference type="ARBA" id="ARBA00023176"/>
    </source>
</evidence>
<dbReference type="CDD" id="cd07648">
    <property type="entry name" value="F-BAR_FCHO"/>
    <property type="match status" value="1"/>
</dbReference>
<feature type="region of interest" description="Disordered" evidence="8">
    <location>
        <begin position="409"/>
        <end position="444"/>
    </location>
</feature>
<dbReference type="InterPro" id="IPR027267">
    <property type="entry name" value="AH/BAR_dom_sf"/>
</dbReference>
<dbReference type="GO" id="GO:0048268">
    <property type="term" value="P:clathrin coat assembly"/>
    <property type="evidence" value="ECO:0007669"/>
    <property type="project" value="TreeGrafter"/>
</dbReference>
<feature type="region of interest" description="Disordered" evidence="8">
    <location>
        <begin position="289"/>
        <end position="379"/>
    </location>
</feature>
<keyword evidence="13" id="KW-1185">Reference proteome</keyword>
<dbReference type="AlphaFoldDB" id="R7UMR1"/>
<dbReference type="SMART" id="SM00055">
    <property type="entry name" value="FCH"/>
    <property type="match status" value="1"/>
</dbReference>
<evidence type="ECO:0000313" key="12">
    <source>
        <dbReference type="EnsemblMetazoa" id="CapteP227171"/>
    </source>
</evidence>
<reference evidence="13" key="1">
    <citation type="submission" date="2012-12" db="EMBL/GenBank/DDBJ databases">
        <authorList>
            <person name="Hellsten U."/>
            <person name="Grimwood J."/>
            <person name="Chapman J.A."/>
            <person name="Shapiro H."/>
            <person name="Aerts A."/>
            <person name="Otillar R.P."/>
            <person name="Terry A.Y."/>
            <person name="Boore J.L."/>
            <person name="Simakov O."/>
            <person name="Marletaz F."/>
            <person name="Cho S.-J."/>
            <person name="Edsinger-Gonzales E."/>
            <person name="Havlak P."/>
            <person name="Kuo D.-H."/>
            <person name="Larsson T."/>
            <person name="Lv J."/>
            <person name="Arendt D."/>
            <person name="Savage R."/>
            <person name="Osoegawa K."/>
            <person name="de Jong P."/>
            <person name="Lindberg D.R."/>
            <person name="Seaver E.C."/>
            <person name="Weisblat D.A."/>
            <person name="Putnam N.H."/>
            <person name="Grigoriev I.V."/>
            <person name="Rokhsar D.S."/>
        </authorList>
    </citation>
    <scope>NUCLEOTIDE SEQUENCE</scope>
    <source>
        <strain evidence="13">I ESC-2004</strain>
    </source>
</reference>
<evidence type="ECO:0000256" key="7">
    <source>
        <dbReference type="SAM" id="Coils"/>
    </source>
</evidence>
<evidence type="ECO:0000256" key="3">
    <source>
        <dbReference type="ARBA" id="ARBA00022583"/>
    </source>
</evidence>
<keyword evidence="5" id="KW-0472">Membrane</keyword>
<dbReference type="STRING" id="283909.R7UMR1"/>
<feature type="domain" description="F-BAR" evidence="10">
    <location>
        <begin position="5"/>
        <end position="260"/>
    </location>
</feature>
<dbReference type="EMBL" id="AMQN01007933">
    <property type="status" value="NOT_ANNOTATED_CDS"/>
    <property type="molecule type" value="Genomic_DNA"/>
</dbReference>
<sequence>MLLGYSVSQSRSCEVKAKVTKGDKNNGFDVLYHNMKYGQDSSREFADFLRESCTVEETYAKLLTKIAKFAGNCGTKGSFGPFWLVLRTLAEKLSNLHQQLVLTWQDLVKDVVKYTEEQHKKHKLVKDQEASTLDTVQNIQQTIAALQKAKETYHNRCFEYEKLKRDNGTLKDLEKAEAKYKKANDDYRSLVDKYSNVRNEFEDKMTDSCRRFQELEEKHLAQMRDFMGVYFKSWLHQHVLLGQVHDEVSNSHDNLTVETLMQTLVQSKKTGKGKPGPIEFIEADLSSLSIAPSSGTPDTDKKDFPVIDKPKKGGGGFLNKRRKEKKKKRTEKDKEDSSSLDSVPKVDEEGFSIRPENPNHNDNSYDSSSDSDSEGEDKKQKILVQIKPYSPSEAILPDSDAILKSLQGMRLSPGTTRRPVPSSDSQMKKSISMSDSLSASKPTASQDLLGLGDIFSHPSSSASTPTGSQCTFPSPLANSSTPTTVSCDVNGSPAMSATISEPTPPQLPLKTRSRTPNSAPLLPGPPPPRTLQRTNRTATATARPAGRQTPDFSRMERADSVPSLNSMTFSASASFGSSRGPSPLTIGMADAIPLAVAFSETVNAYFKGMDQSKCKLKMTGDMMLSFPAGIVRVLMDNPSPANLCFRIKNTSNLEHILVNKQLITEVPSMSTESRAYHFDMQALTEHLRKQSEQNKSASYFNMDILKYQIRAEPTSVPLQLTSLWKCGPTETEFHLEYSLNSASSTLSNVHVLLPMDREVIEIQGTPSAQWSSDTKRCTWKCGEIPGPSDNHTGNGTFHAKMLVLDGPASPTPAAVQFVCEGSTVSGVDFELTGSGYRLSLVKKRFITGKYISEADNSTKQTL</sequence>
<dbReference type="HOGENOM" id="CLU_007107_0_0_1"/>
<dbReference type="OrthoDB" id="5593455at2759"/>
<dbReference type="FunCoup" id="R7UMR1">
    <property type="interactions" value="1096"/>
</dbReference>
<dbReference type="GO" id="GO:0005905">
    <property type="term" value="C:clathrin-coated pit"/>
    <property type="evidence" value="ECO:0007669"/>
    <property type="project" value="UniProtKB-SubCell"/>
</dbReference>
<dbReference type="PANTHER" id="PTHR23065:SF15">
    <property type="entry name" value="AT02057P"/>
    <property type="match status" value="1"/>
</dbReference>
<dbReference type="PANTHER" id="PTHR23065">
    <property type="entry name" value="PROLINE-SERINE-THREONINE PHOSPHATASE INTERACTING PROTEIN 1"/>
    <property type="match status" value="1"/>
</dbReference>
<gene>
    <name evidence="11" type="ORF">CAPTEDRAFT_227171</name>
</gene>
<feature type="domain" description="MHD" evidence="9">
    <location>
        <begin position="591"/>
        <end position="853"/>
    </location>
</feature>
<dbReference type="Pfam" id="PF10291">
    <property type="entry name" value="muHD"/>
    <property type="match status" value="1"/>
</dbReference>
<proteinExistence type="inferred from homology"/>
<keyword evidence="5" id="KW-0168">Coated pit</keyword>
<evidence type="ECO:0008006" key="14">
    <source>
        <dbReference type="Google" id="ProtNLM"/>
    </source>
</evidence>
<dbReference type="PROSITE" id="PS51072">
    <property type="entry name" value="MHD"/>
    <property type="match status" value="1"/>
</dbReference>
<evidence type="ECO:0000256" key="4">
    <source>
        <dbReference type="ARBA" id="ARBA00023054"/>
    </source>
</evidence>
<dbReference type="GO" id="GO:0030136">
    <property type="term" value="C:clathrin-coated vesicle"/>
    <property type="evidence" value="ECO:0007669"/>
    <property type="project" value="TreeGrafter"/>
</dbReference>
<dbReference type="EnsemblMetazoa" id="CapteT227171">
    <property type="protein sequence ID" value="CapteP227171"/>
    <property type="gene ID" value="CapteG227171"/>
</dbReference>
<feature type="compositionally biased region" description="Polar residues" evidence="8">
    <location>
        <begin position="459"/>
        <end position="501"/>
    </location>
</feature>
<dbReference type="Pfam" id="PF22699">
    <property type="entry name" value="GMIP-like_FCH"/>
    <property type="match status" value="1"/>
</dbReference>
<comment type="subcellular location">
    <subcellularLocation>
        <location evidence="1">Membrane</location>
        <location evidence="1">Clathrin-coated pit</location>
        <topology evidence="1">Peripheral membrane protein</topology>
        <orientation evidence="1">Cytoplasmic side</orientation>
    </subcellularLocation>
</comment>
<dbReference type="Proteomes" id="UP000014760">
    <property type="component" value="Unassembled WGS sequence"/>
</dbReference>
<organism evidence="11">
    <name type="scientific">Capitella teleta</name>
    <name type="common">Polychaete worm</name>
    <dbReference type="NCBI Taxonomy" id="283909"/>
    <lineage>
        <taxon>Eukaryota</taxon>
        <taxon>Metazoa</taxon>
        <taxon>Spiralia</taxon>
        <taxon>Lophotrochozoa</taxon>
        <taxon>Annelida</taxon>
        <taxon>Polychaeta</taxon>
        <taxon>Sedentaria</taxon>
        <taxon>Scolecida</taxon>
        <taxon>Capitellidae</taxon>
        <taxon>Capitella</taxon>
    </lineage>
</organism>
<feature type="compositionally biased region" description="Basic and acidic residues" evidence="8">
    <location>
        <begin position="298"/>
        <end position="311"/>
    </location>
</feature>
<dbReference type="GO" id="GO:0072583">
    <property type="term" value="P:clathrin-dependent endocytosis"/>
    <property type="evidence" value="ECO:0007669"/>
    <property type="project" value="TreeGrafter"/>
</dbReference>
<accession>R7UMR1</accession>